<proteinExistence type="predicted"/>
<reference evidence="2 3" key="1">
    <citation type="submission" date="2018-06" db="EMBL/GenBank/DDBJ databases">
        <title>ACT-28, a chromosomally-encoded AmpC with carbapenemase activity from Enterobacter kobei.</title>
        <authorList>
            <person name="Jousset A.B."/>
            <person name="Oueslati S."/>
            <person name="Bernabeu S."/>
            <person name="Takissian J."/>
            <person name="Creton E."/>
            <person name="Vogel A."/>
            <person name="Cotellon G."/>
            <person name="Bonnin R.A."/>
            <person name="Dortet L."/>
            <person name="Naas T."/>
        </authorList>
    </citation>
    <scope>NUCLEOTIDE SEQUENCE [LARGE SCALE GENOMIC DNA]</scope>
    <source>
        <strain evidence="2 3">99B3</strain>
    </source>
</reference>
<name>A0A330G688_ENTCL</name>
<evidence type="ECO:0000259" key="1">
    <source>
        <dbReference type="PROSITE" id="PS51534"/>
    </source>
</evidence>
<dbReference type="PROSITE" id="PS51534">
    <property type="entry name" value="SEFIR"/>
    <property type="match status" value="1"/>
</dbReference>
<dbReference type="RefSeq" id="WP_112781554.1">
    <property type="nucleotide sequence ID" value="NZ_CABMNQ010000039.1"/>
</dbReference>
<comment type="caution">
    <text evidence="2">The sequence shown here is derived from an EMBL/GenBank/DDBJ whole genome shotgun (WGS) entry which is preliminary data.</text>
</comment>
<sequence>MEAIPPKIFVSYSWTTPEHEDFVIKLAEDLVSSGVDVIIDKWCLRDGQDSYAFMESMVNDKTISKVLIISDKGYAEKANNRKGGVGTETQIISPEIYSSAEQTKFVVVVTEKDDEGRFYVPNFYKGRLFIDMTDSSSMSEGVERILRWIFDRPVFVKPELGKKPAFLDEPSEVSLGTTAYYTRAMDAIRNGKITAAGCYDEYLTVLANNLERIRFRTAEHDEPDEAFLKNIESFIPARNEFINLTYLAARYNSGMDYSKSLHKFFEAALSYYYPQENVGAYHNYDFDNYKFLIHELYLYSIAALLKNERFNECLNLFSGFYISRKIERGNDPLSSFIDIRAYVEILQWRNEHKKLRRLSLHADLLKERCHSVPITFTDINQADFVCYLRSVIQSADYYYMWWPTTLLYVRGYFPFEIFAKSKSKAYFSKIKGLIAIEDADKFKQNMHKLEESDRLPKWEFDRISPVRLSNADGIATIE</sequence>
<protein>
    <recommendedName>
        <fullName evidence="1">SEFIR domain-containing protein</fullName>
    </recommendedName>
</protein>
<dbReference type="InterPro" id="IPR013568">
    <property type="entry name" value="SEFIR_dom"/>
</dbReference>
<evidence type="ECO:0000313" key="3">
    <source>
        <dbReference type="Proteomes" id="UP000251576"/>
    </source>
</evidence>
<evidence type="ECO:0000313" key="2">
    <source>
        <dbReference type="EMBL" id="RAZ64166.1"/>
    </source>
</evidence>
<dbReference type="Gene3D" id="3.40.50.10140">
    <property type="entry name" value="Toll/interleukin-1 receptor homology (TIR) domain"/>
    <property type="match status" value="1"/>
</dbReference>
<accession>A0A330G688</accession>
<dbReference type="InterPro" id="IPR035897">
    <property type="entry name" value="Toll_tir_struct_dom_sf"/>
</dbReference>
<dbReference type="EMBL" id="QMDH01000039">
    <property type="protein sequence ID" value="RAZ64166.1"/>
    <property type="molecule type" value="Genomic_DNA"/>
</dbReference>
<dbReference type="Proteomes" id="UP000251576">
    <property type="component" value="Unassembled WGS sequence"/>
</dbReference>
<feature type="domain" description="SEFIR" evidence="1">
    <location>
        <begin position="5"/>
        <end position="141"/>
    </location>
</feature>
<dbReference type="Pfam" id="PF08357">
    <property type="entry name" value="SEFIR"/>
    <property type="match status" value="1"/>
</dbReference>
<organism evidence="2 3">
    <name type="scientific">Enterobacter cloacae</name>
    <dbReference type="NCBI Taxonomy" id="550"/>
    <lineage>
        <taxon>Bacteria</taxon>
        <taxon>Pseudomonadati</taxon>
        <taxon>Pseudomonadota</taxon>
        <taxon>Gammaproteobacteria</taxon>
        <taxon>Enterobacterales</taxon>
        <taxon>Enterobacteriaceae</taxon>
        <taxon>Enterobacter</taxon>
        <taxon>Enterobacter cloacae complex</taxon>
    </lineage>
</organism>
<dbReference type="AlphaFoldDB" id="A0A330G688"/>
<gene>
    <name evidence="2" type="ORF">DP202_18875</name>
</gene>